<dbReference type="InterPro" id="IPR051950">
    <property type="entry name" value="Dev_reg/Prot_inhib"/>
</dbReference>
<keyword evidence="2" id="KW-0964">Secreted</keyword>
<comment type="subcellular location">
    <subcellularLocation>
        <location evidence="1">Secreted</location>
    </subcellularLocation>
</comment>
<dbReference type="Gene3D" id="4.10.800.10">
    <property type="entry name" value="Thyroglobulin type-1"/>
    <property type="match status" value="1"/>
</dbReference>
<dbReference type="EMBL" id="JAMKFB020000021">
    <property type="protein sequence ID" value="KAL0162375.1"/>
    <property type="molecule type" value="Genomic_DNA"/>
</dbReference>
<dbReference type="GO" id="GO:0005576">
    <property type="term" value="C:extracellular region"/>
    <property type="evidence" value="ECO:0007669"/>
    <property type="project" value="UniProtKB-SubCell"/>
</dbReference>
<dbReference type="Proteomes" id="UP001529510">
    <property type="component" value="Unassembled WGS sequence"/>
</dbReference>
<keyword evidence="3" id="KW-0677">Repeat</keyword>
<dbReference type="Pfam" id="PF00086">
    <property type="entry name" value="Thyroglobulin_1"/>
    <property type="match status" value="1"/>
</dbReference>
<feature type="non-terminal residue" evidence="7">
    <location>
        <position position="1"/>
    </location>
</feature>
<evidence type="ECO:0000313" key="7">
    <source>
        <dbReference type="EMBL" id="KAL0162375.1"/>
    </source>
</evidence>
<dbReference type="PROSITE" id="PS00484">
    <property type="entry name" value="THYROGLOBULIN_1_1"/>
    <property type="match status" value="1"/>
</dbReference>
<dbReference type="InterPro" id="IPR036857">
    <property type="entry name" value="Thyroglobulin_1_sf"/>
</dbReference>
<comment type="caution">
    <text evidence="7">The sequence shown here is derived from an EMBL/GenBank/DDBJ whole genome shotgun (WGS) entry which is preliminary data.</text>
</comment>
<dbReference type="PANTHER" id="PTHR12352">
    <property type="entry name" value="SECRETED MODULAR CALCIUM-BINDING PROTEIN"/>
    <property type="match status" value="1"/>
</dbReference>
<organism evidence="7 8">
    <name type="scientific">Cirrhinus mrigala</name>
    <name type="common">Mrigala</name>
    <dbReference type="NCBI Taxonomy" id="683832"/>
    <lineage>
        <taxon>Eukaryota</taxon>
        <taxon>Metazoa</taxon>
        <taxon>Chordata</taxon>
        <taxon>Craniata</taxon>
        <taxon>Vertebrata</taxon>
        <taxon>Euteleostomi</taxon>
        <taxon>Actinopterygii</taxon>
        <taxon>Neopterygii</taxon>
        <taxon>Teleostei</taxon>
        <taxon>Ostariophysi</taxon>
        <taxon>Cypriniformes</taxon>
        <taxon>Cyprinidae</taxon>
        <taxon>Labeoninae</taxon>
        <taxon>Labeonini</taxon>
        <taxon>Cirrhinus</taxon>
    </lineage>
</organism>
<feature type="disulfide bond" evidence="5">
    <location>
        <begin position="34"/>
        <end position="41"/>
    </location>
</feature>
<proteinExistence type="predicted"/>
<feature type="non-terminal residue" evidence="7">
    <location>
        <position position="61"/>
    </location>
</feature>
<keyword evidence="4 5" id="KW-1015">Disulfide bond</keyword>
<evidence type="ECO:0000256" key="1">
    <source>
        <dbReference type="ARBA" id="ARBA00004613"/>
    </source>
</evidence>
<dbReference type="PANTHER" id="PTHR12352:SF3">
    <property type="entry name" value="NIDOGEN-2"/>
    <property type="match status" value="1"/>
</dbReference>
<sequence length="61" mass="6925">LTQCQKEATGEAKTLLPSFRPKCDENGDYQAQQCWEKTEWCWCVDKNGEQIPDSLTNSSSP</sequence>
<evidence type="ECO:0000256" key="4">
    <source>
        <dbReference type="ARBA" id="ARBA00023157"/>
    </source>
</evidence>
<dbReference type="SUPFAM" id="SSF57610">
    <property type="entry name" value="Thyroglobulin type-1 domain"/>
    <property type="match status" value="1"/>
</dbReference>
<name>A0ABD0NLU7_CIRMR</name>
<keyword evidence="8" id="KW-1185">Reference proteome</keyword>
<evidence type="ECO:0000256" key="3">
    <source>
        <dbReference type="ARBA" id="ARBA00022737"/>
    </source>
</evidence>
<dbReference type="SMART" id="SM00211">
    <property type="entry name" value="TY"/>
    <property type="match status" value="1"/>
</dbReference>
<reference evidence="7 8" key="1">
    <citation type="submission" date="2024-05" db="EMBL/GenBank/DDBJ databases">
        <title>Genome sequencing and assembly of Indian major carp, Cirrhinus mrigala (Hamilton, 1822).</title>
        <authorList>
            <person name="Mohindra V."/>
            <person name="Chowdhury L.M."/>
            <person name="Lal K."/>
            <person name="Jena J.K."/>
        </authorList>
    </citation>
    <scope>NUCLEOTIDE SEQUENCE [LARGE SCALE GENOMIC DNA]</scope>
    <source>
        <strain evidence="7">CM1030</strain>
        <tissue evidence="7">Blood</tissue>
    </source>
</reference>
<evidence type="ECO:0000256" key="2">
    <source>
        <dbReference type="ARBA" id="ARBA00022525"/>
    </source>
</evidence>
<evidence type="ECO:0000259" key="6">
    <source>
        <dbReference type="PROSITE" id="PS51162"/>
    </source>
</evidence>
<accession>A0ABD0NLU7</accession>
<dbReference type="AlphaFoldDB" id="A0ABD0NLU7"/>
<dbReference type="PROSITE" id="PS51162">
    <property type="entry name" value="THYROGLOBULIN_1_2"/>
    <property type="match status" value="1"/>
</dbReference>
<comment type="caution">
    <text evidence="5">Lacks conserved residue(s) required for the propagation of feature annotation.</text>
</comment>
<evidence type="ECO:0000256" key="5">
    <source>
        <dbReference type="PROSITE-ProRule" id="PRU00500"/>
    </source>
</evidence>
<dbReference type="InterPro" id="IPR000716">
    <property type="entry name" value="Thyroglobulin_1"/>
</dbReference>
<gene>
    <name evidence="7" type="ORF">M9458_041771</name>
</gene>
<protein>
    <recommendedName>
        <fullName evidence="6">Thyroglobulin type-1 domain-containing protein</fullName>
    </recommendedName>
</protein>
<feature type="domain" description="Thyroglobulin type-1" evidence="6">
    <location>
        <begin position="1"/>
        <end position="61"/>
    </location>
</feature>
<feature type="disulfide bond" evidence="5">
    <location>
        <begin position="4"/>
        <end position="23"/>
    </location>
</feature>
<dbReference type="CDD" id="cd00191">
    <property type="entry name" value="TY"/>
    <property type="match status" value="1"/>
</dbReference>
<evidence type="ECO:0000313" key="8">
    <source>
        <dbReference type="Proteomes" id="UP001529510"/>
    </source>
</evidence>